<sequence length="154" mass="17903">MKIKRFIMIILLVSSFTISTYVSASNNNKENEIPNFPEANSFNNRYFSYFITDLYHKEIMEAFQSYYKSKGLKPTGYGPSSEDPDYGMVSIYFGNDFSDKFSYMLKVSLSPTTDKKVLGRDTLYFAVEPSRQLMKDLPKDYAPIKLVKYEHKEP</sequence>
<dbReference type="RefSeq" id="WP_144476866.1">
    <property type="nucleotide sequence ID" value="NZ_VNKI01000001.1"/>
</dbReference>
<reference evidence="2 3" key="1">
    <citation type="submission" date="2019-07" db="EMBL/GenBank/DDBJ databases">
        <title>Genome assembly of Bacillus simplex strain GGC-P6A.</title>
        <authorList>
            <person name="Jennings M.E."/>
            <person name="Barton H.A."/>
        </authorList>
    </citation>
    <scope>NUCLEOTIDE SEQUENCE [LARGE SCALE GENOMIC DNA]</scope>
    <source>
        <strain evidence="2 3">GGC-P6A</strain>
    </source>
</reference>
<proteinExistence type="predicted"/>
<comment type="caution">
    <text evidence="2">The sequence shown here is derived from an EMBL/GenBank/DDBJ whole genome shotgun (WGS) entry which is preliminary data.</text>
</comment>
<evidence type="ECO:0000256" key="1">
    <source>
        <dbReference type="SAM" id="SignalP"/>
    </source>
</evidence>
<protein>
    <recommendedName>
        <fullName evidence="4">DUF3888 domain-containing protein</fullName>
    </recommendedName>
</protein>
<evidence type="ECO:0000313" key="2">
    <source>
        <dbReference type="EMBL" id="TVX84134.1"/>
    </source>
</evidence>
<keyword evidence="1" id="KW-0732">Signal</keyword>
<evidence type="ECO:0000313" key="3">
    <source>
        <dbReference type="Proteomes" id="UP000317770"/>
    </source>
</evidence>
<feature type="chain" id="PRO_5032612769" description="DUF3888 domain-containing protein" evidence="1">
    <location>
        <begin position="25"/>
        <end position="154"/>
    </location>
</feature>
<accession>A0A8B5Y5M7</accession>
<feature type="signal peptide" evidence="1">
    <location>
        <begin position="1"/>
        <end position="24"/>
    </location>
</feature>
<gene>
    <name evidence="2" type="ORF">FQP34_02655</name>
</gene>
<dbReference type="Proteomes" id="UP000317770">
    <property type="component" value="Unassembled WGS sequence"/>
</dbReference>
<name>A0A8B5Y5M7_9BACI</name>
<organism evidence="2 3">
    <name type="scientific">Peribacillus simplex</name>
    <dbReference type="NCBI Taxonomy" id="1478"/>
    <lineage>
        <taxon>Bacteria</taxon>
        <taxon>Bacillati</taxon>
        <taxon>Bacillota</taxon>
        <taxon>Bacilli</taxon>
        <taxon>Bacillales</taxon>
        <taxon>Bacillaceae</taxon>
        <taxon>Peribacillus</taxon>
    </lineage>
</organism>
<evidence type="ECO:0008006" key="4">
    <source>
        <dbReference type="Google" id="ProtNLM"/>
    </source>
</evidence>
<dbReference type="EMBL" id="VNKI01000001">
    <property type="protein sequence ID" value="TVX84134.1"/>
    <property type="molecule type" value="Genomic_DNA"/>
</dbReference>
<dbReference type="AlphaFoldDB" id="A0A8B5Y5M7"/>